<evidence type="ECO:0000256" key="1">
    <source>
        <dbReference type="SAM" id="MobiDB-lite"/>
    </source>
</evidence>
<keyword evidence="3" id="KW-0540">Nuclease</keyword>
<dbReference type="OrthoDB" id="4833339at2"/>
<gene>
    <name evidence="3" type="ORF">E3T49_13280</name>
</gene>
<sequence>MPRAPKKCGQRTCETRVVARPYCPEHTVAWAGSTASSRAPRSKTQRDRILARDPICRCPGCARCTQHGCTQPSTDDDHVLNVGRGGTEDDSNHQGLCSPCHKRKTQLEAQLGKDEKAPF</sequence>
<dbReference type="Proteomes" id="UP000297472">
    <property type="component" value="Unassembled WGS sequence"/>
</dbReference>
<dbReference type="InterPro" id="IPR003615">
    <property type="entry name" value="HNH_nuc"/>
</dbReference>
<keyword evidence="3" id="KW-0378">Hydrolase</keyword>
<dbReference type="GO" id="GO:0008270">
    <property type="term" value="F:zinc ion binding"/>
    <property type="evidence" value="ECO:0007669"/>
    <property type="project" value="InterPro"/>
</dbReference>
<accession>A0A4Y8JRF8</accession>
<proteinExistence type="predicted"/>
<dbReference type="CDD" id="cd00085">
    <property type="entry name" value="HNHc"/>
    <property type="match status" value="1"/>
</dbReference>
<comment type="caution">
    <text evidence="3">The sequence shown here is derived from an EMBL/GenBank/DDBJ whole genome shotgun (WGS) entry which is preliminary data.</text>
</comment>
<evidence type="ECO:0000313" key="4">
    <source>
        <dbReference type="Proteomes" id="UP000297472"/>
    </source>
</evidence>
<dbReference type="Pfam" id="PF01844">
    <property type="entry name" value="HNH"/>
    <property type="match status" value="1"/>
</dbReference>
<evidence type="ECO:0000313" key="3">
    <source>
        <dbReference type="EMBL" id="TFD27508.1"/>
    </source>
</evidence>
<reference evidence="3 4" key="1">
    <citation type="submission" date="2019-03" db="EMBL/GenBank/DDBJ databases">
        <title>Genomics of glacier-inhabiting Cryobacterium strains.</title>
        <authorList>
            <person name="Liu Q."/>
            <person name="Xin Y.-H."/>
        </authorList>
    </citation>
    <scope>NUCLEOTIDE SEQUENCE [LARGE SCALE GENOMIC DNA]</scope>
    <source>
        <strain evidence="3 4">TMT1-51</strain>
    </source>
</reference>
<organism evidence="3 4">
    <name type="scientific">Cryobacterium cryoconiti</name>
    <dbReference type="NCBI Taxonomy" id="1259239"/>
    <lineage>
        <taxon>Bacteria</taxon>
        <taxon>Bacillati</taxon>
        <taxon>Actinomycetota</taxon>
        <taxon>Actinomycetes</taxon>
        <taxon>Micrococcales</taxon>
        <taxon>Microbacteriaceae</taxon>
        <taxon>Cryobacterium</taxon>
    </lineage>
</organism>
<dbReference type="RefSeq" id="WP_134425378.1">
    <property type="nucleotide sequence ID" value="NZ_SOHA01000039.1"/>
</dbReference>
<keyword evidence="4" id="KW-1185">Reference proteome</keyword>
<name>A0A4Y8JRF8_9MICO</name>
<feature type="region of interest" description="Disordered" evidence="1">
    <location>
        <begin position="69"/>
        <end position="99"/>
    </location>
</feature>
<dbReference type="Gene3D" id="1.10.30.50">
    <property type="match status" value="1"/>
</dbReference>
<feature type="domain" description="HNH" evidence="2">
    <location>
        <begin position="61"/>
        <end position="106"/>
    </location>
</feature>
<dbReference type="EMBL" id="SOHA01000039">
    <property type="protein sequence ID" value="TFD27508.1"/>
    <property type="molecule type" value="Genomic_DNA"/>
</dbReference>
<evidence type="ECO:0000259" key="2">
    <source>
        <dbReference type="Pfam" id="PF01844"/>
    </source>
</evidence>
<dbReference type="GO" id="GO:0004519">
    <property type="term" value="F:endonuclease activity"/>
    <property type="evidence" value="ECO:0007669"/>
    <property type="project" value="UniProtKB-KW"/>
</dbReference>
<keyword evidence="3" id="KW-0255">Endonuclease</keyword>
<dbReference type="GO" id="GO:0003676">
    <property type="term" value="F:nucleic acid binding"/>
    <property type="evidence" value="ECO:0007669"/>
    <property type="project" value="InterPro"/>
</dbReference>
<dbReference type="InterPro" id="IPR002711">
    <property type="entry name" value="HNH"/>
</dbReference>
<dbReference type="AlphaFoldDB" id="A0A4Y8JRF8"/>
<protein>
    <submittedName>
        <fullName evidence="3">HNH endonuclease</fullName>
    </submittedName>
</protein>